<proteinExistence type="predicted"/>
<evidence type="ECO:0000259" key="1">
    <source>
        <dbReference type="PROSITE" id="PS51704"/>
    </source>
</evidence>
<evidence type="ECO:0000313" key="3">
    <source>
        <dbReference type="Proteomes" id="UP000243985"/>
    </source>
</evidence>
<dbReference type="Proteomes" id="UP000243985">
    <property type="component" value="Unassembled WGS sequence"/>
</dbReference>
<dbReference type="GO" id="GO:0006644">
    <property type="term" value="P:phospholipid metabolic process"/>
    <property type="evidence" value="ECO:0007669"/>
    <property type="project" value="TreeGrafter"/>
</dbReference>
<reference evidence="2 3" key="1">
    <citation type="submission" date="2018-04" db="EMBL/GenBank/DDBJ databases">
        <title>Genomic Encyclopedia of Archaeal and Bacterial Type Strains, Phase II (KMG-II): from individual species to whole genera.</title>
        <authorList>
            <person name="Goeker M."/>
        </authorList>
    </citation>
    <scope>NUCLEOTIDE SEQUENCE [LARGE SCALE GENOMIC DNA]</scope>
    <source>
        <strain evidence="2 3">DSM 22902</strain>
    </source>
</reference>
<comment type="caution">
    <text evidence="2">The sequence shown here is derived from an EMBL/GenBank/DDBJ whole genome shotgun (WGS) entry which is preliminary data.</text>
</comment>
<dbReference type="PANTHER" id="PTHR46320">
    <property type="entry name" value="GLYCEROPHOSPHODIESTER PHOSPHODIESTERASE 1"/>
    <property type="match status" value="1"/>
</dbReference>
<dbReference type="PANTHER" id="PTHR46320:SF1">
    <property type="entry name" value="GLYCEROPHOSPHODIESTER PHOSPHODIESTERASE 1"/>
    <property type="match status" value="1"/>
</dbReference>
<dbReference type="RefSeq" id="WP_245887259.1">
    <property type="nucleotide sequence ID" value="NZ_CAUQGS010000001.1"/>
</dbReference>
<dbReference type="Gene3D" id="3.20.20.190">
    <property type="entry name" value="Phosphatidylinositol (PI) phosphodiesterase"/>
    <property type="match status" value="1"/>
</dbReference>
<dbReference type="Pfam" id="PF16387">
    <property type="entry name" value="DUF4996"/>
    <property type="match status" value="1"/>
</dbReference>
<dbReference type="InterPro" id="IPR030395">
    <property type="entry name" value="GP_PDE_dom"/>
</dbReference>
<dbReference type="InterPro" id="IPR017946">
    <property type="entry name" value="PLC-like_Pdiesterase_TIM-brl"/>
</dbReference>
<dbReference type="CDD" id="cd08566">
    <property type="entry name" value="GDPD_AtGDE_like"/>
    <property type="match status" value="1"/>
</dbReference>
<dbReference type="GO" id="GO:0070291">
    <property type="term" value="P:N-acylethanolamine metabolic process"/>
    <property type="evidence" value="ECO:0007669"/>
    <property type="project" value="TreeGrafter"/>
</dbReference>
<accession>A0A2T5XY49</accession>
<dbReference type="EMBL" id="QBKG01000001">
    <property type="protein sequence ID" value="PTX08405.1"/>
    <property type="molecule type" value="Genomic_DNA"/>
</dbReference>
<name>A0A2T5XY49_9FLAO</name>
<organism evidence="2 3">
    <name type="scientific">Capnocytophaga leadbetteri</name>
    <dbReference type="NCBI Taxonomy" id="327575"/>
    <lineage>
        <taxon>Bacteria</taxon>
        <taxon>Pseudomonadati</taxon>
        <taxon>Bacteroidota</taxon>
        <taxon>Flavobacteriia</taxon>
        <taxon>Flavobacteriales</taxon>
        <taxon>Flavobacteriaceae</taxon>
        <taxon>Capnocytophaga</taxon>
    </lineage>
</organism>
<dbReference type="SUPFAM" id="SSF51695">
    <property type="entry name" value="PLC-like phosphodiesterases"/>
    <property type="match status" value="1"/>
</dbReference>
<dbReference type="GeneID" id="84579477"/>
<evidence type="ECO:0000313" key="2">
    <source>
        <dbReference type="EMBL" id="PTX08405.1"/>
    </source>
</evidence>
<dbReference type="GO" id="GO:0008889">
    <property type="term" value="F:glycerophosphodiester phosphodiesterase activity"/>
    <property type="evidence" value="ECO:0007669"/>
    <property type="project" value="TreeGrafter"/>
</dbReference>
<protein>
    <submittedName>
        <fullName evidence="2">Glycerophosphoryl diester phosphodiesterase</fullName>
    </submittedName>
</protein>
<dbReference type="Pfam" id="PF03009">
    <property type="entry name" value="GDPD"/>
    <property type="match status" value="1"/>
</dbReference>
<dbReference type="GO" id="GO:0005886">
    <property type="term" value="C:plasma membrane"/>
    <property type="evidence" value="ECO:0007669"/>
    <property type="project" value="TreeGrafter"/>
</dbReference>
<feature type="domain" description="GP-PDE" evidence="1">
    <location>
        <begin position="35"/>
        <end position="285"/>
    </location>
</feature>
<dbReference type="GO" id="GO:0006580">
    <property type="term" value="P:ethanolamine metabolic process"/>
    <property type="evidence" value="ECO:0007669"/>
    <property type="project" value="TreeGrafter"/>
</dbReference>
<dbReference type="InterPro" id="IPR032160">
    <property type="entry name" value="DUF4996"/>
</dbReference>
<sequence length="294" mass="33993">MKKIILLCCVFLGVTLNAQKQKKPLTLKNFPQDKVMVVAHRGNWRDAPENSIWAIKKAYEAGANMAEIDLNITKDSVLILLHDRVLDRTTTAKGKPSDYTLAELKNYYLKDGAGHPTQMRIATLEEALQAAQGKIFLNLDKGFDYFDLVYPLVKKYGMEEQVLYKGEATYEQFNQKYGNIKDKICYMPIIRLEKGQGWEIINGFVDNYPAYGFEFTVGATEEKLIDFSSLREKGYRIWVNSLWFDHNAGHNDDQALENPAVYQWYIDKKINIIQTDRIKELVAFLKSKKLHYKQ</sequence>
<dbReference type="AlphaFoldDB" id="A0A2T5XY49"/>
<dbReference type="PROSITE" id="PS51704">
    <property type="entry name" value="GP_PDE"/>
    <property type="match status" value="1"/>
</dbReference>
<gene>
    <name evidence="2" type="ORF">C8P65_10168</name>
</gene>